<protein>
    <submittedName>
        <fullName evidence="2">Uncharacterized protein</fullName>
    </submittedName>
</protein>
<organism evidence="2">
    <name type="scientific">marine sediment metagenome</name>
    <dbReference type="NCBI Taxonomy" id="412755"/>
    <lineage>
        <taxon>unclassified sequences</taxon>
        <taxon>metagenomes</taxon>
        <taxon>ecological metagenomes</taxon>
    </lineage>
</organism>
<name>A0A0F9GK34_9ZZZZ</name>
<dbReference type="AlphaFoldDB" id="A0A0F9GK34"/>
<evidence type="ECO:0000313" key="2">
    <source>
        <dbReference type="EMBL" id="KKL90846.1"/>
    </source>
</evidence>
<comment type="caution">
    <text evidence="2">The sequence shown here is derived from an EMBL/GenBank/DDBJ whole genome shotgun (WGS) entry which is preliminary data.</text>
</comment>
<accession>A0A0F9GK34</accession>
<evidence type="ECO:0000256" key="1">
    <source>
        <dbReference type="SAM" id="MobiDB-lite"/>
    </source>
</evidence>
<proteinExistence type="predicted"/>
<feature type="region of interest" description="Disordered" evidence="1">
    <location>
        <begin position="77"/>
        <end position="96"/>
    </location>
</feature>
<dbReference type="EMBL" id="LAZR01019899">
    <property type="protein sequence ID" value="KKL90846.1"/>
    <property type="molecule type" value="Genomic_DNA"/>
</dbReference>
<gene>
    <name evidence="2" type="ORF">LCGC14_1900600</name>
</gene>
<sequence>MSSLYELLARDRRRTRRYNVRPRRVKKKKKDLLAEFTRARFEMPAQTRTTSKPFSFKKEHPLDSVLSMFSSKSTTPYTTKSVSEPNYKNLAPPAKKKKSSALENSIKYAKDTGLGLTKGLFYDLPKAVTRDLGKEYQKKSYDESGLGAVAPLLNVGGKYGKVIGSEIAKGLGETGRQLIPGADTIVSGIKDKKLALPYERLTKKTAENPLGNIVDRALDVFIASGGVKAATKAGKASKAAKIVSPTKAVSTKGEIAKVVKQGKKAEEVTLFPREMKDMPKISNILGTPDYLTSSVFKKVYPREAQLQHRVKEAASRIVPELNKMKENSVISKTLGKTLAKESEIRLTDKQRKLVTGLRKDEKLLSSEQKKVLKTLKKDSRSVAKGYLKKNSQGKKRGLLYNDNKLAAALKEQGIRELGIEEILTQARASQNLIQAMDPVTNYEPIVIPSEYPIVICMASCIHMGGRYT</sequence>
<reference evidence="2" key="1">
    <citation type="journal article" date="2015" name="Nature">
        <title>Complex archaea that bridge the gap between prokaryotes and eukaryotes.</title>
        <authorList>
            <person name="Spang A."/>
            <person name="Saw J.H."/>
            <person name="Jorgensen S.L."/>
            <person name="Zaremba-Niedzwiedzka K."/>
            <person name="Martijn J."/>
            <person name="Lind A.E."/>
            <person name="van Eijk R."/>
            <person name="Schleper C."/>
            <person name="Guy L."/>
            <person name="Ettema T.J."/>
        </authorList>
    </citation>
    <scope>NUCLEOTIDE SEQUENCE</scope>
</reference>
<feature type="non-terminal residue" evidence="2">
    <location>
        <position position="468"/>
    </location>
</feature>